<accession>A0A9N9DLL5</accession>
<evidence type="ECO:0000256" key="2">
    <source>
        <dbReference type="SAM" id="MobiDB-lite"/>
    </source>
</evidence>
<protein>
    <submittedName>
        <fullName evidence="5">11336_t:CDS:1</fullName>
    </submittedName>
</protein>
<dbReference type="OrthoDB" id="10560302at2759"/>
<feature type="signal peptide" evidence="3">
    <location>
        <begin position="1"/>
        <end position="20"/>
    </location>
</feature>
<proteinExistence type="predicted"/>
<feature type="domain" description="Yeast cell wall synthesis Kre9/Knh1-like N-terminal" evidence="4">
    <location>
        <begin position="32"/>
        <end position="98"/>
    </location>
</feature>
<keyword evidence="6" id="KW-1185">Reference proteome</keyword>
<organism evidence="5 6">
    <name type="scientific">Ambispora gerdemannii</name>
    <dbReference type="NCBI Taxonomy" id="144530"/>
    <lineage>
        <taxon>Eukaryota</taxon>
        <taxon>Fungi</taxon>
        <taxon>Fungi incertae sedis</taxon>
        <taxon>Mucoromycota</taxon>
        <taxon>Glomeromycotina</taxon>
        <taxon>Glomeromycetes</taxon>
        <taxon>Archaeosporales</taxon>
        <taxon>Ambisporaceae</taxon>
        <taxon>Ambispora</taxon>
    </lineage>
</organism>
<dbReference type="Proteomes" id="UP000789831">
    <property type="component" value="Unassembled WGS sequence"/>
</dbReference>
<sequence length="132" mass="13906">MSRLSIFVIFFMTLITVALSATSLNTPSNQLQGSKVTITWKYDGPSGETGTLSLINKNDPNKITALGQNVKLSSQSFPWVVDAEPGTYYLSLSNPDGNAESGNFNIVTPSNTSSTTSGSTQSSDSSSPSNTS</sequence>
<evidence type="ECO:0000256" key="3">
    <source>
        <dbReference type="SAM" id="SignalP"/>
    </source>
</evidence>
<feature type="compositionally biased region" description="Low complexity" evidence="2">
    <location>
        <begin position="108"/>
        <end position="132"/>
    </location>
</feature>
<evidence type="ECO:0000259" key="4">
    <source>
        <dbReference type="Pfam" id="PF10342"/>
    </source>
</evidence>
<feature type="chain" id="PRO_5040417705" evidence="3">
    <location>
        <begin position="21"/>
        <end position="132"/>
    </location>
</feature>
<gene>
    <name evidence="5" type="ORF">AGERDE_LOCUS10919</name>
</gene>
<reference evidence="5" key="1">
    <citation type="submission" date="2021-06" db="EMBL/GenBank/DDBJ databases">
        <authorList>
            <person name="Kallberg Y."/>
            <person name="Tangrot J."/>
            <person name="Rosling A."/>
        </authorList>
    </citation>
    <scope>NUCLEOTIDE SEQUENCE</scope>
    <source>
        <strain evidence="5">MT106</strain>
    </source>
</reference>
<evidence type="ECO:0000313" key="5">
    <source>
        <dbReference type="EMBL" id="CAG8639734.1"/>
    </source>
</evidence>
<feature type="non-terminal residue" evidence="5">
    <location>
        <position position="1"/>
    </location>
</feature>
<evidence type="ECO:0000313" key="6">
    <source>
        <dbReference type="Proteomes" id="UP000789831"/>
    </source>
</evidence>
<keyword evidence="1 3" id="KW-0732">Signal</keyword>
<dbReference type="Pfam" id="PF10342">
    <property type="entry name" value="Kre9_KNH"/>
    <property type="match status" value="1"/>
</dbReference>
<evidence type="ECO:0000256" key="1">
    <source>
        <dbReference type="ARBA" id="ARBA00022729"/>
    </source>
</evidence>
<dbReference type="InterPro" id="IPR018466">
    <property type="entry name" value="Kre9/Knh1-like_N"/>
</dbReference>
<comment type="caution">
    <text evidence="5">The sequence shown here is derived from an EMBL/GenBank/DDBJ whole genome shotgun (WGS) entry which is preliminary data.</text>
</comment>
<feature type="region of interest" description="Disordered" evidence="2">
    <location>
        <begin position="100"/>
        <end position="132"/>
    </location>
</feature>
<dbReference type="AlphaFoldDB" id="A0A9N9DLL5"/>
<dbReference type="EMBL" id="CAJVPL010003864">
    <property type="protein sequence ID" value="CAG8639734.1"/>
    <property type="molecule type" value="Genomic_DNA"/>
</dbReference>
<name>A0A9N9DLL5_9GLOM</name>